<evidence type="ECO:0000313" key="2">
    <source>
        <dbReference type="EMBL" id="MFC1404078.1"/>
    </source>
</evidence>
<protein>
    <submittedName>
        <fullName evidence="2">DUF2087 domain-containing protein</fullName>
    </submittedName>
</protein>
<dbReference type="InterPro" id="IPR018656">
    <property type="entry name" value="DUF2087"/>
</dbReference>
<evidence type="ECO:0000313" key="3">
    <source>
        <dbReference type="Proteomes" id="UP001592528"/>
    </source>
</evidence>
<organism evidence="2 3">
    <name type="scientific">Streptacidiphilus cavernicola</name>
    <dbReference type="NCBI Taxonomy" id="3342716"/>
    <lineage>
        <taxon>Bacteria</taxon>
        <taxon>Bacillati</taxon>
        <taxon>Actinomycetota</taxon>
        <taxon>Actinomycetes</taxon>
        <taxon>Kitasatosporales</taxon>
        <taxon>Streptomycetaceae</taxon>
        <taxon>Streptacidiphilus</taxon>
    </lineage>
</organism>
<gene>
    <name evidence="2" type="ORF">ACEZDJ_22560</name>
</gene>
<dbReference type="EMBL" id="JBHEZZ010000013">
    <property type="protein sequence ID" value="MFC1404078.1"/>
    <property type="molecule type" value="Genomic_DNA"/>
</dbReference>
<feature type="domain" description="DUF2087" evidence="1">
    <location>
        <begin position="103"/>
        <end position="171"/>
    </location>
</feature>
<comment type="caution">
    <text evidence="2">The sequence shown here is derived from an EMBL/GenBank/DDBJ whole genome shotgun (WGS) entry which is preliminary data.</text>
</comment>
<proteinExistence type="predicted"/>
<dbReference type="Pfam" id="PF09860">
    <property type="entry name" value="DUF2087"/>
    <property type="match status" value="1"/>
</dbReference>
<accession>A0ABV6URJ4</accession>
<dbReference type="Proteomes" id="UP001592528">
    <property type="component" value="Unassembled WGS sequence"/>
</dbReference>
<reference evidence="2 3" key="1">
    <citation type="submission" date="2024-09" db="EMBL/GenBank/DDBJ databases">
        <authorList>
            <person name="Lee S.D."/>
        </authorList>
    </citation>
    <scope>NUCLEOTIDE SEQUENCE [LARGE SCALE GENOMIC DNA]</scope>
    <source>
        <strain evidence="2 3">N1-5</strain>
    </source>
</reference>
<name>A0ABV6URJ4_9ACTN</name>
<dbReference type="RefSeq" id="WP_037595754.1">
    <property type="nucleotide sequence ID" value="NZ_JBHEZZ010000013.1"/>
</dbReference>
<evidence type="ECO:0000259" key="1">
    <source>
        <dbReference type="Pfam" id="PF09860"/>
    </source>
</evidence>
<sequence length="179" mass="19038">MTQLAALAPLASALSDPARLRLHARLVLAGSAGLDPEALRAEDPATAKQLGRLLQAGLAELSEDGTRAVARADAFGEALRPAPAATAADDADEATAQLFKDGRLTTMPTRPARRQALLEYLTRRVFEPGVGYGEPEVNIALRQYWDDPSALRRYLVDAGLLTRSTDGRSYRVAADSAAA</sequence>
<keyword evidence="3" id="KW-1185">Reference proteome</keyword>